<evidence type="ECO:0000313" key="4">
    <source>
        <dbReference type="Proteomes" id="UP000245059"/>
    </source>
</evidence>
<protein>
    <recommendedName>
        <fullName evidence="6">Lipoprotein</fullName>
    </recommendedName>
</protein>
<comment type="caution">
    <text evidence="2">The sequence shown here is derived from an EMBL/GenBank/DDBJ whole genome shotgun (WGS) entry which is preliminary data.</text>
</comment>
<gene>
    <name evidence="2" type="ORF">DC077_08935</name>
    <name evidence="3" type="ORF">DC078_09810</name>
</gene>
<evidence type="ECO:0000313" key="2">
    <source>
        <dbReference type="EMBL" id="PWD83851.1"/>
    </source>
</evidence>
<dbReference type="PROSITE" id="PS51257">
    <property type="entry name" value="PROKAR_LIPOPROTEIN"/>
    <property type="match status" value="1"/>
</dbReference>
<proteinExistence type="predicted"/>
<keyword evidence="1" id="KW-0732">Signal</keyword>
<feature type="chain" id="PRO_5015669246" description="Lipoprotein" evidence="1">
    <location>
        <begin position="25"/>
        <end position="132"/>
    </location>
</feature>
<dbReference type="OrthoDB" id="8606465at2"/>
<feature type="signal peptide" evidence="1">
    <location>
        <begin position="1"/>
        <end position="24"/>
    </location>
</feature>
<evidence type="ECO:0000313" key="3">
    <source>
        <dbReference type="EMBL" id="PWD89637.1"/>
    </source>
</evidence>
<reference evidence="2" key="1">
    <citation type="journal article" date="2018" name="Genome Announc.">
        <title>Ignatzschineria cameli sp. nov., isolated from necrotic foot tissue of dromedaries (Camelus dromedarius) and associated maggots (Wohlfahrtia species) in Dubai.</title>
        <authorList>
            <person name="Tsang C.C."/>
            <person name="Tang J.Y."/>
            <person name="Fong J.Y."/>
            <person name="Kinne J."/>
            <person name="Lee H.H."/>
            <person name="Joseph M."/>
            <person name="Jose S."/>
            <person name="Schuster R.K."/>
            <person name="Tang Y."/>
            <person name="Sivakumar S."/>
            <person name="Chen J.H."/>
            <person name="Teng J.L."/>
            <person name="Lau S.K."/>
            <person name="Wernery U."/>
            <person name="Woo P.C."/>
        </authorList>
    </citation>
    <scope>NUCLEOTIDE SEQUENCE</scope>
    <source>
        <strain evidence="2">UAE-HKU57</strain>
        <strain evidence="3">UAE-HKU58</strain>
    </source>
</reference>
<evidence type="ECO:0008006" key="6">
    <source>
        <dbReference type="Google" id="ProtNLM"/>
    </source>
</evidence>
<dbReference type="Proteomes" id="UP000245059">
    <property type="component" value="Unassembled WGS sequence"/>
</dbReference>
<dbReference type="EMBL" id="QEWV01000015">
    <property type="protein sequence ID" value="PWD89637.1"/>
    <property type="molecule type" value="Genomic_DNA"/>
</dbReference>
<reference evidence="4 5" key="2">
    <citation type="submission" date="2018-05" db="EMBL/GenBank/DDBJ databases">
        <title>Ignatzschineria dubaiensis sp. nov., isolated from necrotic foot tissues of dromedaries (Camelus dromedarius) and associated maggots in Dubai, United Arab Emirates.</title>
        <authorList>
            <person name="Tsang C.C."/>
            <person name="Tang J.Y.M."/>
            <person name="Fong J.Y.H."/>
            <person name="Kinne J."/>
            <person name="Lee H.H."/>
            <person name="Joseph M."/>
            <person name="Jose S."/>
            <person name="Schuster R.K."/>
            <person name="Tang Y."/>
            <person name="Sivakumar S."/>
            <person name="Chen J.H.K."/>
            <person name="Teng J.L.L."/>
            <person name="Lau S.K.P."/>
            <person name="Wernery U."/>
            <person name="Woo P.C.Y."/>
        </authorList>
    </citation>
    <scope>NUCLEOTIDE SEQUENCE [LARGE SCALE GENOMIC DNA]</scope>
    <source>
        <strain evidence="4">UAE-HKU57</strain>
        <strain evidence="5">UAE-HKU58</strain>
    </source>
</reference>
<dbReference type="AlphaFoldDB" id="A0A2U2AL54"/>
<keyword evidence="5" id="KW-1185">Reference proteome</keyword>
<dbReference type="EMBL" id="QEWW01000008">
    <property type="protein sequence ID" value="PWD83851.1"/>
    <property type="molecule type" value="Genomic_DNA"/>
</dbReference>
<evidence type="ECO:0000256" key="1">
    <source>
        <dbReference type="SAM" id="SignalP"/>
    </source>
</evidence>
<accession>A0A2U2AL54</accession>
<dbReference type="Proteomes" id="UP000245217">
    <property type="component" value="Unassembled WGS sequence"/>
</dbReference>
<organism evidence="2 4">
    <name type="scientific">Ignatzschineria cameli</name>
    <dbReference type="NCBI Taxonomy" id="2182793"/>
    <lineage>
        <taxon>Bacteria</taxon>
        <taxon>Pseudomonadati</taxon>
        <taxon>Pseudomonadota</taxon>
        <taxon>Gammaproteobacteria</taxon>
        <taxon>Cardiobacteriales</taxon>
        <taxon>Ignatzschineriaceae</taxon>
        <taxon>Ignatzschineria</taxon>
    </lineage>
</organism>
<name>A0A2U2AL54_9GAMM</name>
<sequence>MKVAVLSSAIVLLAACAVTPAEKAAEAKEQAAQMLETQVTLASQCSPQAAELMKEMPNVGHLTAAERKVFEAKYVAAVNNPLFQSCYNMAWKDYREENQMQAEQMAAWANADMAWDNGMFFDGPFAWGAWGY</sequence>
<evidence type="ECO:0000313" key="5">
    <source>
        <dbReference type="Proteomes" id="UP000245217"/>
    </source>
</evidence>